<dbReference type="PANTHER" id="PTHR24166">
    <property type="entry name" value="ROLLING PEBBLES, ISOFORM B"/>
    <property type="match status" value="1"/>
</dbReference>
<dbReference type="PROSITE" id="PS50297">
    <property type="entry name" value="ANK_REP_REGION"/>
    <property type="match status" value="8"/>
</dbReference>
<keyword evidence="10" id="KW-1185">Reference proteome</keyword>
<gene>
    <name evidence="9" type="ORF">J437_LFUL009911</name>
</gene>
<feature type="domain" description="TANC1/2-like winged helix" evidence="8">
    <location>
        <begin position="355"/>
        <end position="414"/>
    </location>
</feature>
<protein>
    <recommendedName>
        <fullName evidence="11">Ankyrin repeat domain-containing protein 50</fullName>
    </recommendedName>
</protein>
<feature type="repeat" description="ANK" evidence="5">
    <location>
        <begin position="768"/>
        <end position="800"/>
    </location>
</feature>
<comment type="caution">
    <text evidence="9">The sequence shown here is derived from an EMBL/GenBank/DDBJ whole genome shotgun (WGS) entry which is preliminary data.</text>
</comment>
<feature type="repeat" description="ANK" evidence="5">
    <location>
        <begin position="702"/>
        <end position="734"/>
    </location>
</feature>
<dbReference type="Pfam" id="PF00023">
    <property type="entry name" value="Ank"/>
    <property type="match status" value="1"/>
</dbReference>
<feature type="region of interest" description="Disordered" evidence="6">
    <location>
        <begin position="71"/>
        <end position="106"/>
    </location>
</feature>
<keyword evidence="4 5" id="KW-0040">ANK repeat</keyword>
<feature type="region of interest" description="Disordered" evidence="6">
    <location>
        <begin position="1023"/>
        <end position="1043"/>
    </location>
</feature>
<name>A0A8K0K2D5_LADFU</name>
<reference evidence="9" key="1">
    <citation type="submission" date="2013-04" db="EMBL/GenBank/DDBJ databases">
        <authorList>
            <person name="Qu J."/>
            <person name="Murali S.C."/>
            <person name="Bandaranaike D."/>
            <person name="Bellair M."/>
            <person name="Blankenburg K."/>
            <person name="Chao H."/>
            <person name="Dinh H."/>
            <person name="Doddapaneni H."/>
            <person name="Downs B."/>
            <person name="Dugan-Rocha S."/>
            <person name="Elkadiri S."/>
            <person name="Gnanaolivu R.D."/>
            <person name="Hernandez B."/>
            <person name="Javaid M."/>
            <person name="Jayaseelan J.C."/>
            <person name="Lee S."/>
            <person name="Li M."/>
            <person name="Ming W."/>
            <person name="Munidasa M."/>
            <person name="Muniz J."/>
            <person name="Nguyen L."/>
            <person name="Ongeri F."/>
            <person name="Osuji N."/>
            <person name="Pu L.-L."/>
            <person name="Puazo M."/>
            <person name="Qu C."/>
            <person name="Quiroz J."/>
            <person name="Raj R."/>
            <person name="Weissenberger G."/>
            <person name="Xin Y."/>
            <person name="Zou X."/>
            <person name="Han Y."/>
            <person name="Richards S."/>
            <person name="Worley K."/>
            <person name="Muzny D."/>
            <person name="Gibbs R."/>
        </authorList>
    </citation>
    <scope>NUCLEOTIDE SEQUENCE</scope>
    <source>
        <strain evidence="9">Sampled in the wild</strain>
    </source>
</reference>
<dbReference type="EMBL" id="KZ308275">
    <property type="protein sequence ID" value="KAG8226334.1"/>
    <property type="molecule type" value="Genomic_DNA"/>
</dbReference>
<feature type="compositionally biased region" description="Low complexity" evidence="6">
    <location>
        <begin position="1023"/>
        <end position="1036"/>
    </location>
</feature>
<keyword evidence="3" id="KW-0802">TPR repeat</keyword>
<dbReference type="Pfam" id="PF25520">
    <property type="entry name" value="AAA_lid_TANC1"/>
    <property type="match status" value="1"/>
</dbReference>
<evidence type="ECO:0000313" key="9">
    <source>
        <dbReference type="EMBL" id="KAG8226334.1"/>
    </source>
</evidence>
<dbReference type="Pfam" id="PF25521">
    <property type="entry name" value="WHD_TANC1"/>
    <property type="match status" value="2"/>
</dbReference>
<evidence type="ECO:0000256" key="2">
    <source>
        <dbReference type="ARBA" id="ARBA00022737"/>
    </source>
</evidence>
<feature type="compositionally biased region" description="Polar residues" evidence="6">
    <location>
        <begin position="1199"/>
        <end position="1208"/>
    </location>
</feature>
<feature type="compositionally biased region" description="Basic residues" evidence="6">
    <location>
        <begin position="1185"/>
        <end position="1195"/>
    </location>
</feature>
<evidence type="ECO:0008006" key="11">
    <source>
        <dbReference type="Google" id="ProtNLM"/>
    </source>
</evidence>
<feature type="repeat" description="ANK" evidence="5">
    <location>
        <begin position="867"/>
        <end position="899"/>
    </location>
</feature>
<feature type="repeat" description="ANK" evidence="5">
    <location>
        <begin position="735"/>
        <end position="767"/>
    </location>
</feature>
<dbReference type="SMART" id="SM00248">
    <property type="entry name" value="ANK"/>
    <property type="match status" value="10"/>
</dbReference>
<feature type="region of interest" description="Disordered" evidence="6">
    <location>
        <begin position="551"/>
        <end position="593"/>
    </location>
</feature>
<feature type="repeat" description="ANK" evidence="5">
    <location>
        <begin position="966"/>
        <end position="998"/>
    </location>
</feature>
<evidence type="ECO:0000256" key="1">
    <source>
        <dbReference type="ARBA" id="ARBA00022553"/>
    </source>
</evidence>
<evidence type="ECO:0000259" key="8">
    <source>
        <dbReference type="Pfam" id="PF25521"/>
    </source>
</evidence>
<feature type="compositionally biased region" description="Acidic residues" evidence="6">
    <location>
        <begin position="577"/>
        <end position="593"/>
    </location>
</feature>
<dbReference type="SUPFAM" id="SSF48403">
    <property type="entry name" value="Ankyrin repeat"/>
    <property type="match status" value="1"/>
</dbReference>
<organism evidence="9 10">
    <name type="scientific">Ladona fulva</name>
    <name type="common">Scarce chaser dragonfly</name>
    <name type="synonym">Libellula fulva</name>
    <dbReference type="NCBI Taxonomy" id="123851"/>
    <lineage>
        <taxon>Eukaryota</taxon>
        <taxon>Metazoa</taxon>
        <taxon>Ecdysozoa</taxon>
        <taxon>Arthropoda</taxon>
        <taxon>Hexapoda</taxon>
        <taxon>Insecta</taxon>
        <taxon>Pterygota</taxon>
        <taxon>Palaeoptera</taxon>
        <taxon>Odonata</taxon>
        <taxon>Epiprocta</taxon>
        <taxon>Anisoptera</taxon>
        <taxon>Libelluloidea</taxon>
        <taxon>Libellulidae</taxon>
        <taxon>Ladona</taxon>
    </lineage>
</organism>
<evidence type="ECO:0000313" key="10">
    <source>
        <dbReference type="Proteomes" id="UP000792457"/>
    </source>
</evidence>
<evidence type="ECO:0000256" key="3">
    <source>
        <dbReference type="ARBA" id="ARBA00022803"/>
    </source>
</evidence>
<feature type="compositionally biased region" description="Low complexity" evidence="6">
    <location>
        <begin position="1123"/>
        <end position="1148"/>
    </location>
</feature>
<dbReference type="InterPro" id="IPR058018">
    <property type="entry name" value="AAA_lid_TANC1/2"/>
</dbReference>
<evidence type="ECO:0000256" key="4">
    <source>
        <dbReference type="ARBA" id="ARBA00023043"/>
    </source>
</evidence>
<accession>A0A8K0K2D5</accession>
<dbReference type="Proteomes" id="UP000792457">
    <property type="component" value="Unassembled WGS sequence"/>
</dbReference>
<keyword evidence="1" id="KW-0597">Phosphoprotein</keyword>
<dbReference type="InterPro" id="IPR050889">
    <property type="entry name" value="Dendritic_Spine_Reg/Scaffold"/>
</dbReference>
<dbReference type="Pfam" id="PF12796">
    <property type="entry name" value="Ank_2"/>
    <property type="match status" value="4"/>
</dbReference>
<proteinExistence type="predicted"/>
<dbReference type="PANTHER" id="PTHR24166:SF48">
    <property type="entry name" value="PROTEIN VAPYRIN"/>
    <property type="match status" value="1"/>
</dbReference>
<evidence type="ECO:0000256" key="6">
    <source>
        <dbReference type="SAM" id="MobiDB-lite"/>
    </source>
</evidence>
<feature type="compositionally biased region" description="Low complexity" evidence="6">
    <location>
        <begin position="1175"/>
        <end position="1184"/>
    </location>
</feature>
<feature type="compositionally biased region" description="Low complexity" evidence="6">
    <location>
        <begin position="1070"/>
        <end position="1083"/>
    </location>
</feature>
<feature type="repeat" description="ANK" evidence="5">
    <location>
        <begin position="900"/>
        <end position="932"/>
    </location>
</feature>
<dbReference type="OrthoDB" id="427518at2759"/>
<dbReference type="InterPro" id="IPR058056">
    <property type="entry name" value="WH_TANC1/2"/>
</dbReference>
<dbReference type="PROSITE" id="PS50088">
    <property type="entry name" value="ANK_REPEAT"/>
    <property type="match status" value="8"/>
</dbReference>
<feature type="domain" description="TANC1/2-like AAA+ ATPase lid" evidence="7">
    <location>
        <begin position="270"/>
        <end position="354"/>
    </location>
</feature>
<feature type="domain" description="TANC1/2-like winged helix" evidence="8">
    <location>
        <begin position="442"/>
        <end position="500"/>
    </location>
</feature>
<sequence>MATSLLQGKPFFCREWAFLKLAHCLEQRGGSGAGGGATSSAGAVILGGPGSGKTALCCELVWPTNLPLVQSQSASHAPGDPPPSSPSSSSPPQPPQPHSSGAARQRSSLRRRLLAYHFCQAHDAESLAPAPFVRRLAEQLSESPLLPGFGEKLMRDPEAAAALRPGACERDPDQALQRAVLFPLLELDPPPHRPCLMLVDAVDESHAAAERAVGSSISQSSSSGSRSIAELLSAHHHLLPRWLLLVVTARRQSRTVVSRLFAGFRRLALDDLRRAAVVRDVQGYILARLDREEALRAHVTRDTAEMLNQLHIKSAGCILYLERVLDGVADGFVGLREVREIPGTLNGLYLWLCQRLFNRKQFARVQPLLCVILAAREPLTTETLFRAVWTSNSSLTREDLARRLALLRRVLAPCSLTGDASVLNASGTKKSGRTQFTPGQIILLFHPSFAEWLLDVKHCTRKYLCSAADGNAMLAAALWLRGPKLTPAETRALTLHLSASPIKPPLQQWHLAAWLAESGAPLEECLEKAPPSPHRDPRALRLLIDAGAKRKVATSEGEDAMQRSTVQASEPGSPCGEGEEAVPEVTESAEPEEDPLADLLAAEEAALAAEAAAAEGGSLVGATLGNGRTALHSLAAEGDERRVRLLLSRQGAGAAAALTIADRHGQTPLGLAARHGHAGVVRALLEAAGEMAATAVDSADADGWTPLRSAAWGGHAAVVEALLEAGAKVDGADAEGRTALRAAAWGGHEEVVLGLLRAGADPGGADREGRTPLIAAAYMGHAEIVSHLLDFGAPVDHEDADGRTALSVAALCVPANEGYAKLEQMHANGVMGPDISTHIHERCEPVDLKVVSILLERGAAVDHEDHEGMTALLVAAFEGHRDVCELLLEYEADVDHSDGAGRTPLWAAASMGHTAVVELLLFWGCGVDGIDAEGRTVLGVAANQGCADVVRRLLDRGLDETHRDNAGWTPLHYAAFEGHRDAAEALLDAGARLDDTDNEGKAPLALAAQKIFLICLLKAFPTGGSSSTTSMTSGSTAETKPSSAVLCQPQVPPFSQAAQVGSALLPSSGPTPHQHQFYHQHQLPPLPPPHHGGSSHIHSSPPPHPQPLDSPESSVDKRRSVASLGNRSSGGLSSSNCTGSTKSSQRSSSEPHGVAQSLPPPLLPPSSHPANCTSHQCQPQQLPMQHHHNPHHHLYHQLSFTQQLQQCTRAAKSRPQGGKTGVPPPPGALSPLSEPQSPIYASPPPSPLSDAPSGRRSPAPANESPATANGAVPHVGLHPIPGVTDNVTKAPPPLSFNRDAHMKIILGGGRPDQTTASSTPAASKLKRNGIVTNPNVKVSGGGVGGLVGFRLGLKNGLEARRRQAGARANGFPWKKETPL</sequence>
<reference evidence="9" key="2">
    <citation type="submission" date="2017-10" db="EMBL/GenBank/DDBJ databases">
        <title>Ladona fulva Genome sequencing and assembly.</title>
        <authorList>
            <person name="Murali S."/>
            <person name="Richards S."/>
            <person name="Bandaranaike D."/>
            <person name="Bellair M."/>
            <person name="Blankenburg K."/>
            <person name="Chao H."/>
            <person name="Dinh H."/>
            <person name="Doddapaneni H."/>
            <person name="Dugan-Rocha S."/>
            <person name="Elkadiri S."/>
            <person name="Gnanaolivu R."/>
            <person name="Hernandez B."/>
            <person name="Skinner E."/>
            <person name="Javaid M."/>
            <person name="Lee S."/>
            <person name="Li M."/>
            <person name="Ming W."/>
            <person name="Munidasa M."/>
            <person name="Muniz J."/>
            <person name="Nguyen L."/>
            <person name="Hughes D."/>
            <person name="Osuji N."/>
            <person name="Pu L.-L."/>
            <person name="Puazo M."/>
            <person name="Qu C."/>
            <person name="Quiroz J."/>
            <person name="Raj R."/>
            <person name="Weissenberger G."/>
            <person name="Xin Y."/>
            <person name="Zou X."/>
            <person name="Han Y."/>
            <person name="Worley K."/>
            <person name="Muzny D."/>
            <person name="Gibbs R."/>
        </authorList>
    </citation>
    <scope>NUCLEOTIDE SEQUENCE</scope>
    <source>
        <strain evidence="9">Sampled in the wild</strain>
    </source>
</reference>
<feature type="repeat" description="ANK" evidence="5">
    <location>
        <begin position="664"/>
        <end position="696"/>
    </location>
</feature>
<dbReference type="Gene3D" id="1.25.40.20">
    <property type="entry name" value="Ankyrin repeat-containing domain"/>
    <property type="match status" value="5"/>
</dbReference>
<feature type="compositionally biased region" description="Pro residues" evidence="6">
    <location>
        <begin position="79"/>
        <end position="97"/>
    </location>
</feature>
<evidence type="ECO:0000256" key="5">
    <source>
        <dbReference type="PROSITE-ProRule" id="PRU00023"/>
    </source>
</evidence>
<keyword evidence="2" id="KW-0677">Repeat</keyword>
<feature type="region of interest" description="Disordered" evidence="6">
    <location>
        <begin position="1062"/>
        <end position="1287"/>
    </location>
</feature>
<dbReference type="InterPro" id="IPR002110">
    <property type="entry name" value="Ankyrin_rpt"/>
</dbReference>
<dbReference type="InterPro" id="IPR036770">
    <property type="entry name" value="Ankyrin_rpt-contain_sf"/>
</dbReference>
<evidence type="ECO:0000259" key="7">
    <source>
        <dbReference type="Pfam" id="PF25520"/>
    </source>
</evidence>
<feature type="repeat" description="ANK" evidence="5">
    <location>
        <begin position="933"/>
        <end position="965"/>
    </location>
</feature>
<feature type="compositionally biased region" description="Pro residues" evidence="6">
    <location>
        <begin position="1158"/>
        <end position="1167"/>
    </location>
</feature>